<organism evidence="3 4">
    <name type="scientific">Schaalia radingae</name>
    <dbReference type="NCBI Taxonomy" id="131110"/>
    <lineage>
        <taxon>Bacteria</taxon>
        <taxon>Bacillati</taxon>
        <taxon>Actinomycetota</taxon>
        <taxon>Actinomycetes</taxon>
        <taxon>Actinomycetales</taxon>
        <taxon>Actinomycetaceae</taxon>
        <taxon>Schaalia</taxon>
    </lineage>
</organism>
<evidence type="ECO:0000259" key="2">
    <source>
        <dbReference type="Pfam" id="PF12802"/>
    </source>
</evidence>
<dbReference type="SUPFAM" id="SSF46785">
    <property type="entry name" value="Winged helix' DNA-binding domain"/>
    <property type="match status" value="1"/>
</dbReference>
<keyword evidence="3" id="KW-0418">Kinase</keyword>
<comment type="similarity">
    <text evidence="1">Belongs to the ROK (NagC/XylR) family.</text>
</comment>
<dbReference type="Gene3D" id="1.10.10.10">
    <property type="entry name" value="Winged helix-like DNA-binding domain superfamily/Winged helix DNA-binding domain"/>
    <property type="match status" value="1"/>
</dbReference>
<protein>
    <submittedName>
        <fullName evidence="3">Sugar kinase of the NBD/HSP70 family, may contain an N-terminal HTH domain</fullName>
    </submittedName>
</protein>
<dbReference type="InterPro" id="IPR000600">
    <property type="entry name" value="ROK"/>
</dbReference>
<evidence type="ECO:0000256" key="1">
    <source>
        <dbReference type="ARBA" id="ARBA00006479"/>
    </source>
</evidence>
<dbReference type="PANTHER" id="PTHR18964">
    <property type="entry name" value="ROK (REPRESSOR, ORF, KINASE) FAMILY"/>
    <property type="match status" value="1"/>
</dbReference>
<keyword evidence="4" id="KW-1185">Reference proteome</keyword>
<keyword evidence="3" id="KW-0808">Transferase</keyword>
<dbReference type="PANTHER" id="PTHR18964:SF173">
    <property type="entry name" value="GLUCOKINASE"/>
    <property type="match status" value="1"/>
</dbReference>
<dbReference type="InterPro" id="IPR036390">
    <property type="entry name" value="WH_DNA-bd_sf"/>
</dbReference>
<dbReference type="InterPro" id="IPR036388">
    <property type="entry name" value="WH-like_DNA-bd_sf"/>
</dbReference>
<dbReference type="SUPFAM" id="SSF53067">
    <property type="entry name" value="Actin-like ATPase domain"/>
    <property type="match status" value="1"/>
</dbReference>
<name>A0ABY0V5W8_9ACTO</name>
<evidence type="ECO:0000313" key="3">
    <source>
        <dbReference type="EMBL" id="SDT88323.1"/>
    </source>
</evidence>
<dbReference type="EMBL" id="LT629792">
    <property type="protein sequence ID" value="SDT88323.1"/>
    <property type="molecule type" value="Genomic_DNA"/>
</dbReference>
<dbReference type="Proteomes" id="UP000198976">
    <property type="component" value="Chromosome I"/>
</dbReference>
<dbReference type="InterPro" id="IPR043129">
    <property type="entry name" value="ATPase_NBD"/>
</dbReference>
<dbReference type="Pfam" id="PF00480">
    <property type="entry name" value="ROK"/>
    <property type="match status" value="1"/>
</dbReference>
<feature type="domain" description="HTH marR-type" evidence="2">
    <location>
        <begin position="26"/>
        <end position="79"/>
    </location>
</feature>
<proteinExistence type="inferred from homology"/>
<evidence type="ECO:0000313" key="4">
    <source>
        <dbReference type="Proteomes" id="UP000198976"/>
    </source>
</evidence>
<reference evidence="3 4" key="1">
    <citation type="submission" date="2016-10" db="EMBL/GenBank/DDBJ databases">
        <authorList>
            <person name="Varghese N."/>
            <person name="Submissions S."/>
        </authorList>
    </citation>
    <scope>NUCLEOTIDE SEQUENCE [LARGE SCALE GENOMIC DNA]</scope>
    <source>
        <strain evidence="3 4">DSM 9169</strain>
    </source>
</reference>
<dbReference type="Pfam" id="PF12802">
    <property type="entry name" value="MarR_2"/>
    <property type="match status" value="1"/>
</dbReference>
<dbReference type="GO" id="GO:0016301">
    <property type="term" value="F:kinase activity"/>
    <property type="evidence" value="ECO:0007669"/>
    <property type="project" value="UniProtKB-KW"/>
</dbReference>
<dbReference type="Gene3D" id="3.30.420.40">
    <property type="match status" value="2"/>
</dbReference>
<dbReference type="InterPro" id="IPR011991">
    <property type="entry name" value="ArsR-like_HTH"/>
</dbReference>
<gene>
    <name evidence="3" type="ORF">SAMN04489714_0529</name>
</gene>
<accession>A0ABY0V5W8</accession>
<dbReference type="CDD" id="cd00090">
    <property type="entry name" value="HTH_ARSR"/>
    <property type="match status" value="1"/>
</dbReference>
<dbReference type="InterPro" id="IPR000835">
    <property type="entry name" value="HTH_MarR-typ"/>
</dbReference>
<sequence>MVWYRDYVSVTSGPVGSQVSLREANSARVIDTVQRYGQITQVELASATGLSPATISNIVKVLQSQGIVETRNTIRSGRRAQLVTLARETGLAAGVYIGRRALHITISDATGRARTDQSLPLPIDHRVDTTLDRTALLILELTDKIGATLDELVGIGVALPAPIDPSNTKITIPGIMRDWENVDVRDVLSRRLGSEVVVDNDANVGALAESRYGALRGAANSIYARVSYQTGAGVLINHQLYRGAHGTVGEIGHIQVAPHGPICRCGARGCLNTVVGADALIDSLRFSRGDLTLRDVIALANDGDAGCRQAISDAGATLGSVLADLATWSDPQVIAIGGELAQTGDILIDPIRDAVNNRPLLTQAGIHVVPAQLGPRSEVIGAFALAMDTFGHRSSHEEMP</sequence>